<reference evidence="9 10" key="1">
    <citation type="submission" date="2023-10" db="EMBL/GenBank/DDBJ databases">
        <title>Chromosome-scale genome assembly provides insights into flower coloration mechanisms of Canna indica.</title>
        <authorList>
            <person name="Li C."/>
        </authorList>
    </citation>
    <scope>NUCLEOTIDE SEQUENCE [LARGE SCALE GENOMIC DNA]</scope>
    <source>
        <tissue evidence="9">Flower</tissue>
    </source>
</reference>
<evidence type="ECO:0000256" key="3">
    <source>
        <dbReference type="ARBA" id="ARBA00022816"/>
    </source>
</evidence>
<dbReference type="AlphaFoldDB" id="A0AAQ3K490"/>
<name>A0AAQ3K490_9LILI</name>
<dbReference type="GO" id="GO:0017056">
    <property type="term" value="F:structural constituent of nuclear pore"/>
    <property type="evidence" value="ECO:0007669"/>
    <property type="project" value="InterPro"/>
</dbReference>
<feature type="compositionally biased region" description="Low complexity" evidence="8">
    <location>
        <begin position="48"/>
        <end position="59"/>
    </location>
</feature>
<evidence type="ECO:0008006" key="11">
    <source>
        <dbReference type="Google" id="ProtNLM"/>
    </source>
</evidence>
<keyword evidence="6" id="KW-0906">Nuclear pore complex</keyword>
<comment type="subcellular location">
    <subcellularLocation>
        <location evidence="1">Nucleus</location>
        <location evidence="1">Nuclear pore complex</location>
    </subcellularLocation>
</comment>
<evidence type="ECO:0000256" key="1">
    <source>
        <dbReference type="ARBA" id="ARBA00004567"/>
    </source>
</evidence>
<keyword evidence="4" id="KW-0653">Protein transport</keyword>
<evidence type="ECO:0000313" key="9">
    <source>
        <dbReference type="EMBL" id="WOL01647.1"/>
    </source>
</evidence>
<keyword evidence="5" id="KW-0811">Translocation</keyword>
<dbReference type="SUPFAM" id="SSF50978">
    <property type="entry name" value="WD40 repeat-like"/>
    <property type="match status" value="1"/>
</dbReference>
<feature type="compositionally biased region" description="Low complexity" evidence="8">
    <location>
        <begin position="791"/>
        <end position="804"/>
    </location>
</feature>
<dbReference type="GO" id="GO:0006406">
    <property type="term" value="P:mRNA export from nucleus"/>
    <property type="evidence" value="ECO:0007669"/>
    <property type="project" value="TreeGrafter"/>
</dbReference>
<keyword evidence="2" id="KW-0813">Transport</keyword>
<dbReference type="InterPro" id="IPR019321">
    <property type="entry name" value="Nucleoporin_Nup88"/>
</dbReference>
<evidence type="ECO:0000256" key="7">
    <source>
        <dbReference type="ARBA" id="ARBA00023242"/>
    </source>
</evidence>
<dbReference type="InterPro" id="IPR037700">
    <property type="entry name" value="NUP88/NUP82"/>
</dbReference>
<feature type="region of interest" description="Disordered" evidence="8">
    <location>
        <begin position="790"/>
        <end position="816"/>
    </location>
</feature>
<dbReference type="Proteomes" id="UP001327560">
    <property type="component" value="Chromosome 3"/>
</dbReference>
<feature type="region of interest" description="Disordered" evidence="8">
    <location>
        <begin position="1"/>
        <end position="63"/>
    </location>
</feature>
<gene>
    <name evidence="9" type="ORF">Cni_G10364</name>
</gene>
<dbReference type="Pfam" id="PF10168">
    <property type="entry name" value="Nup88"/>
    <property type="match status" value="2"/>
</dbReference>
<dbReference type="PANTHER" id="PTHR13257">
    <property type="entry name" value="NUCLEOPORIN NUP84-RELATED"/>
    <property type="match status" value="1"/>
</dbReference>
<dbReference type="GO" id="GO:0000056">
    <property type="term" value="P:ribosomal small subunit export from nucleus"/>
    <property type="evidence" value="ECO:0007669"/>
    <property type="project" value="InterPro"/>
</dbReference>
<organism evidence="9 10">
    <name type="scientific">Canna indica</name>
    <name type="common">Indian-shot</name>
    <dbReference type="NCBI Taxonomy" id="4628"/>
    <lineage>
        <taxon>Eukaryota</taxon>
        <taxon>Viridiplantae</taxon>
        <taxon>Streptophyta</taxon>
        <taxon>Embryophyta</taxon>
        <taxon>Tracheophyta</taxon>
        <taxon>Spermatophyta</taxon>
        <taxon>Magnoliopsida</taxon>
        <taxon>Liliopsida</taxon>
        <taxon>Zingiberales</taxon>
        <taxon>Cannaceae</taxon>
        <taxon>Canna</taxon>
    </lineage>
</organism>
<sequence length="852" mass="93950">MTRIAAPDDDESGDSPPRSFPPHSAASAKRAPLQSVTPEKRPVFFSNSGGSPSPSSASAKRTPVDWVPLDRHPVFNGRYSGSESPRDSRRSRNLLAWDAASSRLYAWDPLARCVIRLSLRFCEPDSLSPSSSSAVLEAAIPSEALVSDIQIESVVDYISLNVDGSSLLLASSDSLIVMYIYKKTSATDQQTCRVVSVASQIFSGQNNGLQILHASWHPYSGSHLGILSSDSVFRLLDLSSDVERPEQEFYLQPAEPGRFQKAASFSPVAFSFGGQHLWDRFSVFIVFSDGSVYVLCPIVPFRSICHRAHIEDIYEDINVYGLESSDSKAVGSSHLAIAWLEATFPDLSDQSVQGGSMLVSTAHPYAPIDASLSLQGPLTKVYLRDEKYNSQVQSDADGKGKVVGFLYTSIGKDSIIVISWSSGQLQINALADEVQPKWNVGISPRLHVDSYGHIKGVAMISESNSKELPTSNLCPPSSNISVADRACPPPLLRLAIVDLALPKNVLNSCPLSLFPDPLLNQRFYCLHGGGIDLIALQFLPFTNLDPDKDMIGKPPAVYPVLNTCSSESCSLPPLGFVAIADLYGCSQIVSLSSSYEFIVVEMKAWNELLHLQYDDDKRSITDVEAPIPEIISKEPLTGPKVITIPSSTSLRTLAADSIEGRSTLHHYIKLFRENYVQYAHKVFVELKEHAGYLQAVLNDQNKRVREAKQSILKVEAKEAGIRNRIDRAFKVYELLNQRLENFRKLPGVNKKPLSIAEREFMAELDRLADVELDAMHSTIQALNARLKRFHQSSPARAPNAPRQARQARRGQNTVSNTQLSQLKLSLEKLSILNKDNSKKVKLIEHRLTSPEK</sequence>
<dbReference type="GO" id="GO:0005643">
    <property type="term" value="C:nuclear pore"/>
    <property type="evidence" value="ECO:0007669"/>
    <property type="project" value="UniProtKB-SubCell"/>
</dbReference>
<keyword evidence="3" id="KW-0509">mRNA transport</keyword>
<protein>
    <recommendedName>
        <fullName evidence="11">Nuclear pore complex protein NUP88</fullName>
    </recommendedName>
</protein>
<dbReference type="PANTHER" id="PTHR13257:SF0">
    <property type="entry name" value="NUCLEAR PORE COMPLEX PROTEIN NUP88"/>
    <property type="match status" value="1"/>
</dbReference>
<evidence type="ECO:0000256" key="2">
    <source>
        <dbReference type="ARBA" id="ARBA00022448"/>
    </source>
</evidence>
<evidence type="ECO:0000256" key="6">
    <source>
        <dbReference type="ARBA" id="ARBA00023132"/>
    </source>
</evidence>
<accession>A0AAQ3K490</accession>
<dbReference type="InterPro" id="IPR036322">
    <property type="entry name" value="WD40_repeat_dom_sf"/>
</dbReference>
<evidence type="ECO:0000256" key="8">
    <source>
        <dbReference type="SAM" id="MobiDB-lite"/>
    </source>
</evidence>
<evidence type="ECO:0000256" key="4">
    <source>
        <dbReference type="ARBA" id="ARBA00022927"/>
    </source>
</evidence>
<proteinExistence type="predicted"/>
<dbReference type="EMBL" id="CP136892">
    <property type="protein sequence ID" value="WOL01647.1"/>
    <property type="molecule type" value="Genomic_DNA"/>
</dbReference>
<dbReference type="GO" id="GO:0006606">
    <property type="term" value="P:protein import into nucleus"/>
    <property type="evidence" value="ECO:0007669"/>
    <property type="project" value="TreeGrafter"/>
</dbReference>
<keyword evidence="10" id="KW-1185">Reference proteome</keyword>
<keyword evidence="7" id="KW-0539">Nucleus</keyword>
<evidence type="ECO:0000256" key="5">
    <source>
        <dbReference type="ARBA" id="ARBA00023010"/>
    </source>
</evidence>
<dbReference type="GO" id="GO:0000055">
    <property type="term" value="P:ribosomal large subunit export from nucleus"/>
    <property type="evidence" value="ECO:0007669"/>
    <property type="project" value="InterPro"/>
</dbReference>
<evidence type="ECO:0000313" key="10">
    <source>
        <dbReference type="Proteomes" id="UP001327560"/>
    </source>
</evidence>